<feature type="compositionally biased region" description="Polar residues" evidence="1">
    <location>
        <begin position="1"/>
        <end position="19"/>
    </location>
</feature>
<name>A0A0D7AEV5_9AGAR</name>
<feature type="compositionally biased region" description="Low complexity" evidence="1">
    <location>
        <begin position="80"/>
        <end position="95"/>
    </location>
</feature>
<evidence type="ECO:0000256" key="1">
    <source>
        <dbReference type="SAM" id="MobiDB-lite"/>
    </source>
</evidence>
<feature type="region of interest" description="Disordered" evidence="1">
    <location>
        <begin position="1"/>
        <end position="27"/>
    </location>
</feature>
<dbReference type="Proteomes" id="UP000054144">
    <property type="component" value="Unassembled WGS sequence"/>
</dbReference>
<evidence type="ECO:0000313" key="3">
    <source>
        <dbReference type="Proteomes" id="UP000054144"/>
    </source>
</evidence>
<feature type="region of interest" description="Disordered" evidence="1">
    <location>
        <begin position="45"/>
        <end position="96"/>
    </location>
</feature>
<proteinExistence type="predicted"/>
<gene>
    <name evidence="2" type="ORF">FISHEDRAFT_72223</name>
</gene>
<evidence type="ECO:0000313" key="2">
    <source>
        <dbReference type="EMBL" id="KIY49897.1"/>
    </source>
</evidence>
<dbReference type="AlphaFoldDB" id="A0A0D7AEV5"/>
<dbReference type="EMBL" id="KN881704">
    <property type="protein sequence ID" value="KIY49897.1"/>
    <property type="molecule type" value="Genomic_DNA"/>
</dbReference>
<sequence length="108" mass="11042">MPITPSLNSNCPASFSMQSGGKAGMAGVGRRAFTAAARVALFASSSTRSTYQGDVPSGLDIPSPATSPPSPGDEDHRSRSNSTSTHSPRSHTNSNATHSLANLLAICL</sequence>
<accession>A0A0D7AEV5</accession>
<reference evidence="2 3" key="1">
    <citation type="journal article" date="2015" name="Fungal Genet. Biol.">
        <title>Evolution of novel wood decay mechanisms in Agaricales revealed by the genome sequences of Fistulina hepatica and Cylindrobasidium torrendii.</title>
        <authorList>
            <person name="Floudas D."/>
            <person name="Held B.W."/>
            <person name="Riley R."/>
            <person name="Nagy L.G."/>
            <person name="Koehler G."/>
            <person name="Ransdell A.S."/>
            <person name="Younus H."/>
            <person name="Chow J."/>
            <person name="Chiniquy J."/>
            <person name="Lipzen A."/>
            <person name="Tritt A."/>
            <person name="Sun H."/>
            <person name="Haridas S."/>
            <person name="LaButti K."/>
            <person name="Ohm R.A."/>
            <person name="Kues U."/>
            <person name="Blanchette R.A."/>
            <person name="Grigoriev I.V."/>
            <person name="Minto R.E."/>
            <person name="Hibbett D.S."/>
        </authorList>
    </citation>
    <scope>NUCLEOTIDE SEQUENCE [LARGE SCALE GENOMIC DNA]</scope>
    <source>
        <strain evidence="2 3">ATCC 64428</strain>
    </source>
</reference>
<organism evidence="2 3">
    <name type="scientific">Fistulina hepatica ATCC 64428</name>
    <dbReference type="NCBI Taxonomy" id="1128425"/>
    <lineage>
        <taxon>Eukaryota</taxon>
        <taxon>Fungi</taxon>
        <taxon>Dikarya</taxon>
        <taxon>Basidiomycota</taxon>
        <taxon>Agaricomycotina</taxon>
        <taxon>Agaricomycetes</taxon>
        <taxon>Agaricomycetidae</taxon>
        <taxon>Agaricales</taxon>
        <taxon>Fistulinaceae</taxon>
        <taxon>Fistulina</taxon>
    </lineage>
</organism>
<protein>
    <submittedName>
        <fullName evidence="2">Uncharacterized protein</fullName>
    </submittedName>
</protein>
<keyword evidence="3" id="KW-1185">Reference proteome</keyword>